<evidence type="ECO:0000256" key="2">
    <source>
        <dbReference type="ARBA" id="ARBA00022722"/>
    </source>
</evidence>
<dbReference type="Pfam" id="PF17770">
    <property type="entry name" value="RNase_J_C"/>
    <property type="match status" value="1"/>
</dbReference>
<name>A0ABU4J4Y8_9BACI</name>
<evidence type="ECO:0000256" key="1">
    <source>
        <dbReference type="ARBA" id="ARBA00022490"/>
    </source>
</evidence>
<comment type="subcellular location">
    <subcellularLocation>
        <location evidence="9 10">Cytoplasm</location>
    </subcellularLocation>
</comment>
<dbReference type="PANTHER" id="PTHR43694">
    <property type="entry name" value="RIBONUCLEASE J"/>
    <property type="match status" value="1"/>
</dbReference>
<evidence type="ECO:0000256" key="6">
    <source>
        <dbReference type="ARBA" id="ARBA00022833"/>
    </source>
</evidence>
<evidence type="ECO:0000313" key="13">
    <source>
        <dbReference type="Proteomes" id="UP001284771"/>
    </source>
</evidence>
<dbReference type="PANTHER" id="PTHR43694:SF1">
    <property type="entry name" value="RIBONUCLEASE J"/>
    <property type="match status" value="1"/>
</dbReference>
<dbReference type="InterPro" id="IPR036866">
    <property type="entry name" value="RibonucZ/Hydroxyglut_hydro"/>
</dbReference>
<keyword evidence="3 10" id="KW-0479">Metal-binding</keyword>
<dbReference type="RefSeq" id="WP_318757560.1">
    <property type="nucleotide sequence ID" value="NZ_JAWUZT010000018.1"/>
</dbReference>
<feature type="domain" description="Metallo-beta-lactamase" evidence="11">
    <location>
        <begin position="21"/>
        <end position="214"/>
    </location>
</feature>
<comment type="caution">
    <text evidence="12">The sequence shown here is derived from an EMBL/GenBank/DDBJ whole genome shotgun (WGS) entry which is preliminary data.</text>
</comment>
<dbReference type="Gene3D" id="3.40.50.10710">
    <property type="entry name" value="Metallo-hydrolase/oxidoreductase"/>
    <property type="match status" value="1"/>
</dbReference>
<evidence type="ECO:0000256" key="4">
    <source>
        <dbReference type="ARBA" id="ARBA00022759"/>
    </source>
</evidence>
<keyword evidence="8 9" id="KW-0694">RNA-binding</keyword>
<dbReference type="EC" id="3.1.-.-" evidence="9 10"/>
<organism evidence="12 13">
    <name type="scientific">Priestia flexa</name>
    <dbReference type="NCBI Taxonomy" id="86664"/>
    <lineage>
        <taxon>Bacteria</taxon>
        <taxon>Bacillati</taxon>
        <taxon>Bacillota</taxon>
        <taxon>Bacilli</taxon>
        <taxon>Bacillales</taxon>
        <taxon>Bacillaceae</taxon>
        <taxon>Priestia</taxon>
    </lineage>
</organism>
<dbReference type="InterPro" id="IPR030854">
    <property type="entry name" value="RNase_J_bac"/>
</dbReference>
<comment type="similarity">
    <text evidence="9 10">Belongs to the metallo-beta-lactamase superfamily. RNA-metabolizing metallo-beta-lactamase-like family. Bacterial RNase J subfamily.</text>
</comment>
<evidence type="ECO:0000256" key="3">
    <source>
        <dbReference type="ARBA" id="ARBA00022723"/>
    </source>
</evidence>
<gene>
    <name evidence="9" type="primary">rnj</name>
    <name evidence="12" type="ORF">RIB56_07940</name>
</gene>
<evidence type="ECO:0000313" key="12">
    <source>
        <dbReference type="EMBL" id="MDW8516062.1"/>
    </source>
</evidence>
<dbReference type="GO" id="GO:0016787">
    <property type="term" value="F:hydrolase activity"/>
    <property type="evidence" value="ECO:0007669"/>
    <property type="project" value="UniProtKB-KW"/>
</dbReference>
<keyword evidence="4 9" id="KW-0255">Endonuclease</keyword>
<dbReference type="InterPro" id="IPR004613">
    <property type="entry name" value="RNase_J"/>
</dbReference>
<evidence type="ECO:0000256" key="9">
    <source>
        <dbReference type="HAMAP-Rule" id="MF_01491"/>
    </source>
</evidence>
<dbReference type="Gene3D" id="3.10.20.580">
    <property type="match status" value="1"/>
</dbReference>
<comment type="subunit">
    <text evidence="9">Homodimer, may be a subunit of the RNA degradosome.</text>
</comment>
<dbReference type="HAMAP" id="MF_01491">
    <property type="entry name" value="RNase_J_bact"/>
    <property type="match status" value="1"/>
</dbReference>
<dbReference type="Pfam" id="PF00753">
    <property type="entry name" value="Lactamase_B"/>
    <property type="match status" value="1"/>
</dbReference>
<accession>A0ABU4J4Y8</accession>
<keyword evidence="5 9" id="KW-0378">Hydrolase</keyword>
<evidence type="ECO:0000256" key="5">
    <source>
        <dbReference type="ARBA" id="ARBA00022801"/>
    </source>
</evidence>
<dbReference type="InterPro" id="IPR055132">
    <property type="entry name" value="RNase_J_b_CASP"/>
</dbReference>
<dbReference type="CDD" id="cd07714">
    <property type="entry name" value="RNaseJ_MBL-fold"/>
    <property type="match status" value="1"/>
</dbReference>
<dbReference type="InterPro" id="IPR042173">
    <property type="entry name" value="RNase_J_2"/>
</dbReference>
<dbReference type="Gene3D" id="3.60.15.10">
    <property type="entry name" value="Ribonuclease Z/Hydroxyacylglutathione hydrolase-like"/>
    <property type="match status" value="1"/>
</dbReference>
<dbReference type="EMBL" id="JAWUZT010000018">
    <property type="protein sequence ID" value="MDW8516062.1"/>
    <property type="molecule type" value="Genomic_DNA"/>
</dbReference>
<protein>
    <recommendedName>
        <fullName evidence="9 10">Ribonuclease J</fullName>
        <shortName evidence="9">RNase J</shortName>
        <ecNumber evidence="9 10">3.1.-.-</ecNumber>
    </recommendedName>
</protein>
<keyword evidence="9" id="KW-0698">rRNA processing</keyword>
<dbReference type="SUPFAM" id="SSF56281">
    <property type="entry name" value="Metallo-hydrolase/oxidoreductase"/>
    <property type="match status" value="1"/>
</dbReference>
<keyword evidence="13" id="KW-1185">Reference proteome</keyword>
<proteinExistence type="inferred from homology"/>
<dbReference type="Pfam" id="PF22505">
    <property type="entry name" value="RNase_J_b_CASP"/>
    <property type="match status" value="1"/>
</dbReference>
<comment type="function">
    <text evidence="9">An RNase that has 5'-3' exonuclease and possibly endonuclease activity. Involved in maturation of rRNA and in some organisms also mRNA maturation and/or decay.</text>
</comment>
<keyword evidence="6" id="KW-0862">Zinc</keyword>
<sequence length="554" mass="61797">MSQFKQSSVRIFALGGLGEIGKNTYVVEYEDEIVLIDCGIKFPDNELFGIDYVLSDYTYLKQNKEKIKGIFITHGHEDHIGGLPFLFRDVKVPVFGGDLSIELIKSKIEEHRIRGISFTSIDSDTIVEFEKIKVRFFRTTHSIADSFGVVITTPEGNIVHTGDFKFDLTPNGGEIDLHKIAEIGREGVLCLLSDSTNSESPGFSMSERKVGESIEEIFHAVQGRIIFASFASNIYRIQQVIKSSVKYKRKVAIVGRSMEKTIEIGRKLGYIVAPDDTFISVYDINKFPGGKITIICTGSQGEPMAALSRIANRSHRQIQIISGDTIVFSSSPIPGNTISVNRVIDRLHRAGADVIHHKISDIHTSGHGKQEEQKLMIRLLNPKYFFPIHGEYRMLQAHSKLAIQCGVHSKDCFVLDNGDILEISSQGAKKAGYIPASPVYVDGSGIGDIGTVVLRDRRMLSEEGIVIISMTINRKEKKLVSPPAIVTRGFIYIRESGDLLQELEQLIEDSLLSQLSTGAIKWNDIKRKMIDDVKPFLIDKTGRRPMILPIIMET</sequence>
<dbReference type="InterPro" id="IPR011108">
    <property type="entry name" value="RMMBL"/>
</dbReference>
<reference evidence="13" key="1">
    <citation type="submission" date="2023-07" db="EMBL/GenBank/DDBJ databases">
        <title>Draft genomic sequences of Priestia flexa CCM isolated from the soil of an abandoned mine contaminated by free cyanide in the high Andean zone of Tacna, Peru.</title>
        <authorList>
            <person name="Caceda Quiroz C.J."/>
            <person name="Maraza Chooque G.J."/>
            <person name="Fora Quispe G.L."/>
            <person name="Carpio Mamani M."/>
        </authorList>
    </citation>
    <scope>NUCLEOTIDE SEQUENCE [LARGE SCALE GENOMIC DNA]</scope>
    <source>
        <strain evidence="13">CCM</strain>
    </source>
</reference>
<keyword evidence="7 9" id="KW-0269">Exonuclease</keyword>
<dbReference type="Proteomes" id="UP001284771">
    <property type="component" value="Unassembled WGS sequence"/>
</dbReference>
<keyword evidence="1 9" id="KW-0963">Cytoplasm</keyword>
<dbReference type="InterPro" id="IPR041636">
    <property type="entry name" value="RNase_J_C"/>
</dbReference>
<keyword evidence="2 9" id="KW-0540">Nuclease</keyword>
<evidence type="ECO:0000256" key="8">
    <source>
        <dbReference type="ARBA" id="ARBA00022884"/>
    </source>
</evidence>
<dbReference type="NCBIfam" id="NF047419">
    <property type="entry name" value="RNase_J1_RnjA"/>
    <property type="match status" value="1"/>
</dbReference>
<dbReference type="SMART" id="SM00849">
    <property type="entry name" value="Lactamase_B"/>
    <property type="match status" value="1"/>
</dbReference>
<evidence type="ECO:0000256" key="10">
    <source>
        <dbReference type="PIRNR" id="PIRNR004803"/>
    </source>
</evidence>
<dbReference type="InterPro" id="IPR001279">
    <property type="entry name" value="Metallo-B-lactamas"/>
</dbReference>
<feature type="binding site" evidence="9">
    <location>
        <begin position="363"/>
        <end position="367"/>
    </location>
    <ligand>
        <name>substrate</name>
    </ligand>
</feature>
<evidence type="ECO:0000259" key="11">
    <source>
        <dbReference type="SMART" id="SM00849"/>
    </source>
</evidence>
<dbReference type="PIRSF" id="PIRSF004803">
    <property type="entry name" value="RnjA"/>
    <property type="match status" value="1"/>
</dbReference>
<dbReference type="NCBIfam" id="TIGR00649">
    <property type="entry name" value="MG423"/>
    <property type="match status" value="1"/>
</dbReference>
<comment type="cofactor">
    <cofactor evidence="10">
        <name>Zn(2+)</name>
        <dbReference type="ChEBI" id="CHEBI:29105"/>
    </cofactor>
    <text evidence="10">Binds 2 Zn(2+) ions per subunit. It is not clear if Zn(2+) or Mg(2+) is physiologically important.</text>
</comment>
<evidence type="ECO:0000256" key="7">
    <source>
        <dbReference type="ARBA" id="ARBA00022839"/>
    </source>
</evidence>
<dbReference type="Pfam" id="PF07521">
    <property type="entry name" value="RMMBL"/>
    <property type="match status" value="1"/>
</dbReference>